<gene>
    <name evidence="2" type="ordered locus">Dole_1121</name>
</gene>
<dbReference type="EMBL" id="CP000859">
    <property type="protein sequence ID" value="ABW66928.1"/>
    <property type="molecule type" value="Genomic_DNA"/>
</dbReference>
<feature type="transmembrane region" description="Helical" evidence="1">
    <location>
        <begin position="7"/>
        <end position="29"/>
    </location>
</feature>
<keyword evidence="3" id="KW-1185">Reference proteome</keyword>
<reference evidence="2 3" key="1">
    <citation type="submission" date="2007-10" db="EMBL/GenBank/DDBJ databases">
        <title>Complete sequence of Desulfococcus oleovorans Hxd3.</title>
        <authorList>
            <consortium name="US DOE Joint Genome Institute"/>
            <person name="Copeland A."/>
            <person name="Lucas S."/>
            <person name="Lapidus A."/>
            <person name="Barry K."/>
            <person name="Glavina del Rio T."/>
            <person name="Dalin E."/>
            <person name="Tice H."/>
            <person name="Pitluck S."/>
            <person name="Kiss H."/>
            <person name="Brettin T."/>
            <person name="Bruce D."/>
            <person name="Detter J.C."/>
            <person name="Han C."/>
            <person name="Schmutz J."/>
            <person name="Larimer F."/>
            <person name="Land M."/>
            <person name="Hauser L."/>
            <person name="Kyrpides N."/>
            <person name="Kim E."/>
            <person name="Wawrik B."/>
            <person name="Richardson P."/>
        </authorList>
    </citation>
    <scope>NUCLEOTIDE SEQUENCE [LARGE SCALE GENOMIC DNA]</scope>
    <source>
        <strain evidence="3">DSM 6200 / JCM 39069 / Hxd3</strain>
    </source>
</reference>
<proteinExistence type="predicted"/>
<name>A8ZXH0_DESOH</name>
<feature type="transmembrane region" description="Helical" evidence="1">
    <location>
        <begin position="69"/>
        <end position="90"/>
    </location>
</feature>
<dbReference type="KEGG" id="dol:Dole_1121"/>
<keyword evidence="1" id="KW-0472">Membrane</keyword>
<evidence type="ECO:0000313" key="3">
    <source>
        <dbReference type="Proteomes" id="UP000008561"/>
    </source>
</evidence>
<sequence length="91" mass="10315">MAGEDNMAYILIALFFTSLFFFFFFSGLWHWVWYGRGADRCGPLLAHRISWFRKKGDAAVPAAQRFAKVFTTLLVLVAVTALGVVTYLMIS</sequence>
<keyword evidence="1" id="KW-1133">Transmembrane helix</keyword>
<protein>
    <submittedName>
        <fullName evidence="2">Uncharacterized protein</fullName>
    </submittedName>
</protein>
<keyword evidence="1" id="KW-0812">Transmembrane</keyword>
<dbReference type="RefSeq" id="WP_012174546.1">
    <property type="nucleotide sequence ID" value="NC_009943.1"/>
</dbReference>
<dbReference type="STRING" id="96561.Dole_1121"/>
<accession>A8ZXH0</accession>
<evidence type="ECO:0000313" key="2">
    <source>
        <dbReference type="EMBL" id="ABW66928.1"/>
    </source>
</evidence>
<dbReference type="HOGENOM" id="CLU_2422143_0_0_7"/>
<organism evidence="2 3">
    <name type="scientific">Desulfosudis oleivorans (strain DSM 6200 / JCM 39069 / Hxd3)</name>
    <name type="common">Desulfococcus oleovorans</name>
    <dbReference type="NCBI Taxonomy" id="96561"/>
    <lineage>
        <taxon>Bacteria</taxon>
        <taxon>Pseudomonadati</taxon>
        <taxon>Thermodesulfobacteriota</taxon>
        <taxon>Desulfobacteria</taxon>
        <taxon>Desulfobacterales</taxon>
        <taxon>Desulfosudaceae</taxon>
        <taxon>Desulfosudis</taxon>
    </lineage>
</organism>
<evidence type="ECO:0000256" key="1">
    <source>
        <dbReference type="SAM" id="Phobius"/>
    </source>
</evidence>
<dbReference type="Proteomes" id="UP000008561">
    <property type="component" value="Chromosome"/>
</dbReference>
<dbReference type="AlphaFoldDB" id="A8ZXH0"/>